<keyword evidence="1" id="KW-0472">Membrane</keyword>
<keyword evidence="1" id="KW-1133">Transmembrane helix</keyword>
<reference evidence="2 3" key="1">
    <citation type="journal article" date="2011" name="J. Bacteriol.">
        <title>Complete genome sequence of Metallosphaera cuprina, a metal sulfide-oxidizing archaeon from a hot spring.</title>
        <authorList>
            <person name="Liu L.J."/>
            <person name="You X.Y."/>
            <person name="Zheng H."/>
            <person name="Wang S."/>
            <person name="Jiang C.Y."/>
            <person name="Liu S.J."/>
        </authorList>
    </citation>
    <scope>NUCLEOTIDE SEQUENCE [LARGE SCALE GENOMIC DNA]</scope>
    <source>
        <strain evidence="2 3">Ar-4</strain>
    </source>
</reference>
<keyword evidence="1" id="KW-0812">Transmembrane</keyword>
<proteinExistence type="predicted"/>
<sequence>MTKTIYRLTLVFLGLGLTYIGETRFNEVISILGSILFWSSILVISFSALNKPILVLKSNRRLNSFVLFFSYLIVHLFVYSIALEKLLTDVYGQLFSISSPFFTLSYTQFYGNALLASVYNLIFNPSLVIGIPPIFYIELSLYAVIMGLIVATLVSSTILRVKNLFGLLKRMRVVLLAPLLGVLGGGSCCISLPLLISGVVPEAGVILSYPFGDFALLLAYVLLPPITAIGLFFHFRTLMPRPPKEMRISPKTGSIERGKA</sequence>
<protein>
    <submittedName>
        <fullName evidence="2">Uncharacterized protein</fullName>
    </submittedName>
</protein>
<dbReference type="HOGENOM" id="CLU_097043_0_0_2"/>
<feature type="transmembrane region" description="Helical" evidence="1">
    <location>
        <begin position="173"/>
        <end position="194"/>
    </location>
</feature>
<dbReference type="eggNOG" id="arCOG03857">
    <property type="taxonomic scope" value="Archaea"/>
</dbReference>
<organism evidence="2 3">
    <name type="scientific">Metallosphaera cuprina (strain Ar-4)</name>
    <dbReference type="NCBI Taxonomy" id="1006006"/>
    <lineage>
        <taxon>Archaea</taxon>
        <taxon>Thermoproteota</taxon>
        <taxon>Thermoprotei</taxon>
        <taxon>Sulfolobales</taxon>
        <taxon>Sulfolobaceae</taxon>
        <taxon>Metallosphaera</taxon>
    </lineage>
</organism>
<feature type="transmembrane region" description="Helical" evidence="1">
    <location>
        <begin position="30"/>
        <end position="50"/>
    </location>
</feature>
<feature type="transmembrane region" description="Helical" evidence="1">
    <location>
        <begin position="141"/>
        <end position="161"/>
    </location>
</feature>
<feature type="transmembrane region" description="Helical" evidence="1">
    <location>
        <begin position="62"/>
        <end position="82"/>
    </location>
</feature>
<feature type="transmembrane region" description="Helical" evidence="1">
    <location>
        <begin position="214"/>
        <end position="235"/>
    </location>
</feature>
<dbReference type="Proteomes" id="UP000007812">
    <property type="component" value="Chromosome"/>
</dbReference>
<feature type="transmembrane region" description="Helical" evidence="1">
    <location>
        <begin position="118"/>
        <end position="135"/>
    </location>
</feature>
<evidence type="ECO:0000313" key="3">
    <source>
        <dbReference type="Proteomes" id="UP000007812"/>
    </source>
</evidence>
<gene>
    <name evidence="2" type="ordered locus">Mcup_1603</name>
</gene>
<keyword evidence="3" id="KW-1185">Reference proteome</keyword>
<evidence type="ECO:0000256" key="1">
    <source>
        <dbReference type="SAM" id="Phobius"/>
    </source>
</evidence>
<evidence type="ECO:0000313" key="2">
    <source>
        <dbReference type="EMBL" id="AEB95706.1"/>
    </source>
</evidence>
<dbReference type="KEGG" id="mcn:Mcup_1603"/>
<dbReference type="PATRIC" id="fig|1006006.8.peg.1601"/>
<dbReference type="AlphaFoldDB" id="F4FZL6"/>
<dbReference type="GeneID" id="10493792"/>
<dbReference type="RefSeq" id="WP_013738204.1">
    <property type="nucleotide sequence ID" value="NC_015435.1"/>
</dbReference>
<name>F4FZL6_METCR</name>
<dbReference type="EMBL" id="CP002656">
    <property type="protein sequence ID" value="AEB95706.1"/>
    <property type="molecule type" value="Genomic_DNA"/>
</dbReference>
<accession>F4FZL6</accession>
<dbReference type="OrthoDB" id="34735at2157"/>